<gene>
    <name evidence="4" type="ORF">LCGC14_0181440</name>
</gene>
<protein>
    <recommendedName>
        <fullName evidence="3">Polysaccharide biosynthesis protein CapD-like domain-containing protein</fullName>
    </recommendedName>
</protein>
<feature type="domain" description="Polysaccharide biosynthesis protein CapD-like" evidence="3">
    <location>
        <begin position="317"/>
        <end position="600"/>
    </location>
</feature>
<dbReference type="InterPro" id="IPR003869">
    <property type="entry name" value="Polysac_CapD-like"/>
</dbReference>
<dbReference type="CDD" id="cd05237">
    <property type="entry name" value="UDP_invert_4-6DH_SDR_e"/>
    <property type="match status" value="1"/>
</dbReference>
<dbReference type="PANTHER" id="PTHR43318:SF1">
    <property type="entry name" value="POLYSACCHARIDE BIOSYNTHESIS PROTEIN EPSC-RELATED"/>
    <property type="match status" value="1"/>
</dbReference>
<evidence type="ECO:0000256" key="1">
    <source>
        <dbReference type="ARBA" id="ARBA00007430"/>
    </source>
</evidence>
<dbReference type="InterPro" id="IPR051203">
    <property type="entry name" value="Polysaccharide_Synthase-Rel"/>
</dbReference>
<keyword evidence="2" id="KW-0472">Membrane</keyword>
<keyword evidence="2" id="KW-1133">Transmembrane helix</keyword>
<evidence type="ECO:0000256" key="2">
    <source>
        <dbReference type="SAM" id="Phobius"/>
    </source>
</evidence>
<comment type="similarity">
    <text evidence="1">Belongs to the polysaccharide synthase family.</text>
</comment>
<dbReference type="EMBL" id="LAZR01000073">
    <property type="protein sequence ID" value="KKN95076.1"/>
    <property type="molecule type" value="Genomic_DNA"/>
</dbReference>
<dbReference type="AlphaFoldDB" id="A0A0F9X7X9"/>
<name>A0A0F9X7X9_9ZZZZ</name>
<dbReference type="SUPFAM" id="SSF51735">
    <property type="entry name" value="NAD(P)-binding Rossmann-fold domains"/>
    <property type="match status" value="2"/>
</dbReference>
<feature type="transmembrane region" description="Helical" evidence="2">
    <location>
        <begin position="26"/>
        <end position="47"/>
    </location>
</feature>
<organism evidence="4">
    <name type="scientific">marine sediment metagenome</name>
    <dbReference type="NCBI Taxonomy" id="412755"/>
    <lineage>
        <taxon>unclassified sequences</taxon>
        <taxon>metagenomes</taxon>
        <taxon>ecological metagenomes</taxon>
    </lineage>
</organism>
<evidence type="ECO:0000313" key="4">
    <source>
        <dbReference type="EMBL" id="KKN95076.1"/>
    </source>
</evidence>
<keyword evidence="2" id="KW-0812">Transmembrane</keyword>
<dbReference type="Pfam" id="PF13727">
    <property type="entry name" value="CoA_binding_3"/>
    <property type="match status" value="1"/>
</dbReference>
<dbReference type="Gene3D" id="3.40.50.720">
    <property type="entry name" value="NAD(P)-binding Rossmann-like Domain"/>
    <property type="match status" value="2"/>
</dbReference>
<accession>A0A0F9X7X9</accession>
<feature type="transmembrane region" description="Helical" evidence="2">
    <location>
        <begin position="97"/>
        <end position="119"/>
    </location>
</feature>
<sequence length="649" mass="72197">MNAQAYNDSQVPEPHWLRNLFAQHRAAISIIIYTVLFAMALLLAHLVRFDIAAESQDKWFVGRFLRMLPLFLIVKLVVFGLWKQFRADWMYAGTRDVVNILLASFCSFAVLYIPIYIFYHLPILFDRQPLMVFSGYSRGVMLLDFMGTVFLVCTARLGVRLYLEELRPVSLEGIKRVLIVGAGHAAEVVIREINRMTVDRYRVVGLVDDGPGKQKLSIHGVSVLGKTKDIPTLCEEHEVDEIIISIPSATQKELRRIIEVCSGTKLKFQSLPSVGDLIDGKVTVSQIRPVDIEDLLGRETVELDTDAIGRFVHDRRVLITGAGGSIGSEMCRQVCHYTPSRLILVEQAETPLFDIENELRETFPDIPLTACICDIEDRDRVGAVWAQHRPDVVVHAAAHKHVPLMERNACEAVKNNIMGTKNVADACCEHGVAEFVLISTDKAVNPSSIMGASKRVAELYTQALNGQTDCRTQFKSVRFGNVLGSSGSVVPTFRKMIAAGGPVCVTHPEMQRYFMTIPEAAQLVLQAAATGAGGEIFLLDMGEPVKIVDLARQMITLSGFRPGEDIDIVFTGIRPGEKLFEELRTDGEDIRPTVHPKVSIWTARPPKWQDVQEAIEMLADLKNSMDRDAVVAGLRKIVPEYSPLNPPAN</sequence>
<reference evidence="4" key="1">
    <citation type="journal article" date="2015" name="Nature">
        <title>Complex archaea that bridge the gap between prokaryotes and eukaryotes.</title>
        <authorList>
            <person name="Spang A."/>
            <person name="Saw J.H."/>
            <person name="Jorgensen S.L."/>
            <person name="Zaremba-Niedzwiedzka K."/>
            <person name="Martijn J."/>
            <person name="Lind A.E."/>
            <person name="van Eijk R."/>
            <person name="Schleper C."/>
            <person name="Guy L."/>
            <person name="Ettema T.J."/>
        </authorList>
    </citation>
    <scope>NUCLEOTIDE SEQUENCE</scope>
</reference>
<evidence type="ECO:0000259" key="3">
    <source>
        <dbReference type="Pfam" id="PF02719"/>
    </source>
</evidence>
<dbReference type="Pfam" id="PF02719">
    <property type="entry name" value="Polysacc_synt_2"/>
    <property type="match status" value="1"/>
</dbReference>
<dbReference type="PANTHER" id="PTHR43318">
    <property type="entry name" value="UDP-N-ACETYLGLUCOSAMINE 4,6-DEHYDRATASE"/>
    <property type="match status" value="1"/>
</dbReference>
<feature type="transmembrane region" description="Helical" evidence="2">
    <location>
        <begin position="67"/>
        <end position="85"/>
    </location>
</feature>
<proteinExistence type="inferred from homology"/>
<comment type="caution">
    <text evidence="4">The sequence shown here is derived from an EMBL/GenBank/DDBJ whole genome shotgun (WGS) entry which is preliminary data.</text>
</comment>
<dbReference type="InterPro" id="IPR036291">
    <property type="entry name" value="NAD(P)-bd_dom_sf"/>
</dbReference>